<evidence type="ECO:0000313" key="1">
    <source>
        <dbReference type="EMBL" id="SCU77988.1"/>
    </source>
</evidence>
<organism evidence="1">
    <name type="scientific">Cupriavidus necator</name>
    <name type="common">Alcaligenes eutrophus</name>
    <name type="synonym">Ralstonia eutropha</name>
    <dbReference type="NCBI Taxonomy" id="106590"/>
    <lineage>
        <taxon>Bacteria</taxon>
        <taxon>Pseudomonadati</taxon>
        <taxon>Pseudomonadota</taxon>
        <taxon>Betaproteobacteria</taxon>
        <taxon>Burkholderiales</taxon>
        <taxon>Burkholderiaceae</taxon>
        <taxon>Cupriavidus</taxon>
    </lineage>
</organism>
<name>A0A1K0IIX9_CUPNE</name>
<proteinExistence type="predicted"/>
<dbReference type="RefSeq" id="WP_340526960.1">
    <property type="nucleotide sequence ID" value="NZ_FMSH01000308.1"/>
</dbReference>
<dbReference type="EMBL" id="FMSH01000308">
    <property type="protein sequence ID" value="SCU77988.1"/>
    <property type="molecule type" value="Genomic_DNA"/>
</dbReference>
<protein>
    <submittedName>
        <fullName evidence="1">Uncharacterized protein</fullName>
    </submittedName>
</protein>
<sequence length="90" mass="10541">MSERMHWITEEYRDMYVYAIAFEIAELGRMEPPPGQKWGYMIAIRYTADRDDDMIYGPAGDRSDYFTRAAAEQAALYYGKRAIDIIQDLD</sequence>
<reference evidence="1" key="1">
    <citation type="submission" date="2016-09" db="EMBL/GenBank/DDBJ databases">
        <authorList>
            <person name="Capua I."/>
            <person name="De Benedictis P."/>
            <person name="Joannis T."/>
            <person name="Lombin L.H."/>
            <person name="Cattoli G."/>
        </authorList>
    </citation>
    <scope>NUCLEOTIDE SEQUENCE</scope>
    <source>
        <strain evidence="1">B9</strain>
    </source>
</reference>
<gene>
    <name evidence="1" type="ORF">CNECB9_3760105</name>
</gene>
<accession>A0A1K0IIX9</accession>
<dbReference type="AlphaFoldDB" id="A0A1K0IIX9"/>